<dbReference type="InterPro" id="IPR036388">
    <property type="entry name" value="WH-like_DNA-bd_sf"/>
</dbReference>
<evidence type="ECO:0000313" key="6">
    <source>
        <dbReference type="EMBL" id="MFC0471149.1"/>
    </source>
</evidence>
<protein>
    <recommendedName>
        <fullName evidence="4">Trehalose operon repressor</fullName>
    </recommendedName>
</protein>
<dbReference type="SUPFAM" id="SSF46785">
    <property type="entry name" value="Winged helix' DNA-binding domain"/>
    <property type="match status" value="1"/>
</dbReference>
<dbReference type="SMART" id="SM00345">
    <property type="entry name" value="HTH_GNTR"/>
    <property type="match status" value="1"/>
</dbReference>
<dbReference type="PANTHER" id="PTHR44846">
    <property type="entry name" value="MANNOSYL-D-GLYCERATE TRANSPORT/METABOLISM SYSTEM REPRESSOR MNGR-RELATED"/>
    <property type="match status" value="1"/>
</dbReference>
<dbReference type="PRINTS" id="PR00035">
    <property type="entry name" value="HTHGNTR"/>
</dbReference>
<comment type="caution">
    <text evidence="6">The sequence shown here is derived from an EMBL/GenBank/DDBJ whole genome shotgun (WGS) entry which is preliminary data.</text>
</comment>
<keyword evidence="7" id="KW-1185">Reference proteome</keyword>
<evidence type="ECO:0000256" key="1">
    <source>
        <dbReference type="ARBA" id="ARBA00023015"/>
    </source>
</evidence>
<dbReference type="PANTHER" id="PTHR44846:SF12">
    <property type="entry name" value="HTH-TYPE TRANSCRIPTIONAL REGULATOR TRER"/>
    <property type="match status" value="1"/>
</dbReference>
<dbReference type="InterPro" id="IPR050679">
    <property type="entry name" value="Bact_HTH_transcr_reg"/>
</dbReference>
<keyword evidence="1" id="KW-0805">Transcription regulation</keyword>
<organism evidence="6 7">
    <name type="scientific">Halalkalibacter kiskunsagensis</name>
    <dbReference type="NCBI Taxonomy" id="1548599"/>
    <lineage>
        <taxon>Bacteria</taxon>
        <taxon>Bacillati</taxon>
        <taxon>Bacillota</taxon>
        <taxon>Bacilli</taxon>
        <taxon>Bacillales</taxon>
        <taxon>Bacillaceae</taxon>
        <taxon>Halalkalibacter</taxon>
    </lineage>
</organism>
<dbReference type="Pfam" id="PF00392">
    <property type="entry name" value="GntR"/>
    <property type="match status" value="1"/>
</dbReference>
<evidence type="ECO:0000256" key="3">
    <source>
        <dbReference type="ARBA" id="ARBA00023163"/>
    </source>
</evidence>
<gene>
    <name evidence="6" type="primary">treR</name>
    <name evidence="6" type="ORF">ACFFHM_11800</name>
</gene>
<dbReference type="EMBL" id="JBHLUX010000030">
    <property type="protein sequence ID" value="MFC0471149.1"/>
    <property type="molecule type" value="Genomic_DNA"/>
</dbReference>
<evidence type="ECO:0000256" key="2">
    <source>
        <dbReference type="ARBA" id="ARBA00023125"/>
    </source>
</evidence>
<dbReference type="InterPro" id="IPR028978">
    <property type="entry name" value="Chorismate_lyase_/UTRA_dom_sf"/>
</dbReference>
<evidence type="ECO:0000313" key="7">
    <source>
        <dbReference type="Proteomes" id="UP001589838"/>
    </source>
</evidence>
<dbReference type="InterPro" id="IPR000524">
    <property type="entry name" value="Tscrpt_reg_HTH_GntR"/>
</dbReference>
<name>A0ABV6KD12_9BACI</name>
<dbReference type="NCBIfam" id="TIGR02404">
    <property type="entry name" value="trehalos_R_Bsub"/>
    <property type="match status" value="1"/>
</dbReference>
<sequence>MTINKFRLIYDDLAGKIQNGILRANELLPSENELADTYMASRETIRKALKLLSEHGYIQKMQGKGSMVLDVTKINFPISGLVSFRELADKMGKRAKTNVVFLEEQGMPADIQEHFQTGEELDIWKVVRVREIDKENIILDKDFLLSSFVPGLTVDICERSIYAYIEQVLGLSISFAKKEITVEAPTDEDRELLDLRGYDTIVVVRSHVYFDDASMFQYTESRHRPDKFRFVDFARRTR</sequence>
<feature type="domain" description="HTH gntR-type" evidence="5">
    <location>
        <begin position="3"/>
        <end position="71"/>
    </location>
</feature>
<dbReference type="CDD" id="cd07377">
    <property type="entry name" value="WHTH_GntR"/>
    <property type="match status" value="1"/>
</dbReference>
<dbReference type="Proteomes" id="UP001589838">
    <property type="component" value="Unassembled WGS sequence"/>
</dbReference>
<accession>A0ABV6KD12</accession>
<evidence type="ECO:0000259" key="5">
    <source>
        <dbReference type="PROSITE" id="PS50949"/>
    </source>
</evidence>
<keyword evidence="2" id="KW-0238">DNA-binding</keyword>
<dbReference type="SUPFAM" id="SSF64288">
    <property type="entry name" value="Chorismate lyase-like"/>
    <property type="match status" value="1"/>
</dbReference>
<dbReference type="Gene3D" id="3.40.1410.10">
    <property type="entry name" value="Chorismate lyase-like"/>
    <property type="match status" value="1"/>
</dbReference>
<reference evidence="6 7" key="1">
    <citation type="submission" date="2024-09" db="EMBL/GenBank/DDBJ databases">
        <authorList>
            <person name="Sun Q."/>
            <person name="Mori K."/>
        </authorList>
    </citation>
    <scope>NUCLEOTIDE SEQUENCE [LARGE SCALE GENOMIC DNA]</scope>
    <source>
        <strain evidence="6 7">NCAIM B.02610</strain>
    </source>
</reference>
<dbReference type="InterPro" id="IPR012770">
    <property type="entry name" value="TreR"/>
</dbReference>
<dbReference type="RefSeq" id="WP_335958672.1">
    <property type="nucleotide sequence ID" value="NZ_JAXBLX010000002.1"/>
</dbReference>
<dbReference type="Gene3D" id="1.10.10.10">
    <property type="entry name" value="Winged helix-like DNA-binding domain superfamily/Winged helix DNA-binding domain"/>
    <property type="match status" value="1"/>
</dbReference>
<evidence type="ECO:0000256" key="4">
    <source>
        <dbReference type="NCBIfam" id="TIGR02404"/>
    </source>
</evidence>
<keyword evidence="3" id="KW-0804">Transcription</keyword>
<dbReference type="InterPro" id="IPR011663">
    <property type="entry name" value="UTRA"/>
</dbReference>
<dbReference type="SMART" id="SM00866">
    <property type="entry name" value="UTRA"/>
    <property type="match status" value="1"/>
</dbReference>
<dbReference type="Pfam" id="PF07702">
    <property type="entry name" value="UTRA"/>
    <property type="match status" value="1"/>
</dbReference>
<proteinExistence type="predicted"/>
<dbReference type="PROSITE" id="PS50949">
    <property type="entry name" value="HTH_GNTR"/>
    <property type="match status" value="1"/>
</dbReference>
<dbReference type="InterPro" id="IPR036390">
    <property type="entry name" value="WH_DNA-bd_sf"/>
</dbReference>